<feature type="region of interest" description="Disordered" evidence="14">
    <location>
        <begin position="327"/>
        <end position="367"/>
    </location>
</feature>
<dbReference type="EMBL" id="JYDI01000194">
    <property type="protein sequence ID" value="KRY48840.1"/>
    <property type="molecule type" value="Genomic_DNA"/>
</dbReference>
<comment type="subcellular location">
    <subcellularLocation>
        <location evidence="2">Nucleus membrane</location>
        <topology evidence="2">Multi-pass membrane protein</topology>
    </subcellularLocation>
    <subcellularLocation>
        <location evidence="3">Rough endoplasmic reticulum membrane</location>
        <topology evidence="3">Multi-pass membrane protein</topology>
    </subcellularLocation>
</comment>
<evidence type="ECO:0000256" key="7">
    <source>
        <dbReference type="ARBA" id="ARBA00022824"/>
    </source>
</evidence>
<dbReference type="STRING" id="45882.A0A0V1CI93"/>
<feature type="transmembrane region" description="Helical" evidence="15">
    <location>
        <begin position="98"/>
        <end position="119"/>
    </location>
</feature>
<evidence type="ECO:0000256" key="13">
    <source>
        <dbReference type="SAM" id="Coils"/>
    </source>
</evidence>
<feature type="compositionally biased region" description="Basic and acidic residues" evidence="14">
    <location>
        <begin position="655"/>
        <end position="665"/>
    </location>
</feature>
<feature type="compositionally biased region" description="Low complexity" evidence="14">
    <location>
        <begin position="327"/>
        <end position="344"/>
    </location>
</feature>
<dbReference type="OrthoDB" id="10071111at2759"/>
<comment type="function">
    <text evidence="1">Plays a role in the regulation of neuronal activity.</text>
</comment>
<evidence type="ECO:0000313" key="16">
    <source>
        <dbReference type="EMBL" id="KRY48840.1"/>
    </source>
</evidence>
<keyword evidence="7" id="KW-0256">Endoplasmic reticulum</keyword>
<name>A0A0V1CI93_TRIBR</name>
<evidence type="ECO:0000256" key="6">
    <source>
        <dbReference type="ARBA" id="ARBA00022692"/>
    </source>
</evidence>
<dbReference type="GO" id="GO:0023041">
    <property type="term" value="P:neuronal signal transduction"/>
    <property type="evidence" value="ECO:0007669"/>
    <property type="project" value="InterPro"/>
</dbReference>
<feature type="region of interest" description="Disordered" evidence="14">
    <location>
        <begin position="619"/>
        <end position="665"/>
    </location>
</feature>
<feature type="non-terminal residue" evidence="16">
    <location>
        <position position="1"/>
    </location>
</feature>
<gene>
    <name evidence="16" type="primary">Tmem57</name>
    <name evidence="16" type="ORF">T03_1084</name>
</gene>
<feature type="compositionally biased region" description="Basic and acidic residues" evidence="14">
    <location>
        <begin position="619"/>
        <end position="635"/>
    </location>
</feature>
<feature type="coiled-coil region" evidence="13">
    <location>
        <begin position="665"/>
        <end position="725"/>
    </location>
</feature>
<proteinExistence type="predicted"/>
<sequence>LVDVSMKRRTTDNAKLRRAFKKNKMPESLCGSSLIYFKMLLVWTVVMMADFVLDFRFEYFWPFWLMLRCIYDSFRYQGMTFTVFFVCVTFTSDMICFIFVPVQWVFFIASTYVWVQYVWHAADRGICLPTTTLWMIFLYVETSVRLKELKTLPFTLDLCRPLAAHCIGYPVVTLGFDVKSYVSYRLRLRRQKEISRTNQFYWSLLFFALPADKVSVSSEKCKVSKYICVCVCLCVCVCIGGSVQLKEESGGSVRNGNIVGNGGSPTTDSVNTLQVALPRGTVQSTGGSQSKIRIGKQSTQTAVIDCEPTLGNGGALFSGVGGGSGVELVSSPGSRQRQNSSSQKQIRKRRTKFNSKKLNQNDPVPYQEPPKVVEEQLTSWWWASLRQIFGSLDWLTARFGHNYSGGVVDCNDTDYADSESSSETKDEQRKLVDCIPMGLPISAANKQANNSKLPTSSATCTVVLAPAADRTAQNRKSRRKGGGGACGASTGPTVASADGSGMDIFAVRDATGSSTGTLARIRTVTDRDTSIYCGCEVDLEKMKIDLRTSKSREQELRLQLMEMSSVECSLKSELNELKINNEQLQTRVQNLLRSRQQDRQVINGLEKKIAEEQKAKAHLDQQLQQERRATKKAEEAAAALISSRHQAAASSGSHRNGDCEQCRRRRDGEKELKHARKELTQREEQIGKLESEVRNLRLFKESNAVEQLVAAVAEMERKNSHLESSLSAETRIKLDLFSALGESKRQHEIVLGIRFAYLCACVSQLDEQRKVIVDLQRRLNEFSNGVRHHGSTTQSPQNTVSSSSLSPPPQNAHCNLAVRGGAFITSEGQKVEQAVLLSPSPPVYSPTYIANVSPFGMEEPRCSSYPAPNMQARILNNKIGSTGSYRFKTQSPQL</sequence>
<evidence type="ECO:0000313" key="17">
    <source>
        <dbReference type="Proteomes" id="UP000054653"/>
    </source>
</evidence>
<feature type="compositionally biased region" description="Basic residues" evidence="14">
    <location>
        <begin position="345"/>
        <end position="355"/>
    </location>
</feature>
<evidence type="ECO:0000256" key="9">
    <source>
        <dbReference type="ARBA" id="ARBA00023136"/>
    </source>
</evidence>
<feature type="region of interest" description="Disordered" evidence="14">
    <location>
        <begin position="469"/>
        <end position="491"/>
    </location>
</feature>
<keyword evidence="13" id="KW-0175">Coiled coil</keyword>
<evidence type="ECO:0000256" key="12">
    <source>
        <dbReference type="ARBA" id="ARBA00031129"/>
    </source>
</evidence>
<dbReference type="Pfam" id="PF09726">
    <property type="entry name" value="Macoilin"/>
    <property type="match status" value="2"/>
</dbReference>
<accession>A0A0V1CI93</accession>
<evidence type="ECO:0000256" key="14">
    <source>
        <dbReference type="SAM" id="MobiDB-lite"/>
    </source>
</evidence>
<reference evidence="16 17" key="1">
    <citation type="submission" date="2015-01" db="EMBL/GenBank/DDBJ databases">
        <title>Evolution of Trichinella species and genotypes.</title>
        <authorList>
            <person name="Korhonen P.K."/>
            <person name="Edoardo P."/>
            <person name="Giuseppe L.R."/>
            <person name="Gasser R.B."/>
        </authorList>
    </citation>
    <scope>NUCLEOTIDE SEQUENCE [LARGE SCALE GENOMIC DNA]</scope>
    <source>
        <strain evidence="16">ISS120</strain>
    </source>
</reference>
<evidence type="ECO:0000256" key="8">
    <source>
        <dbReference type="ARBA" id="ARBA00022989"/>
    </source>
</evidence>
<organism evidence="16 17">
    <name type="scientific">Trichinella britovi</name>
    <name type="common">Parasitic roundworm</name>
    <dbReference type="NCBI Taxonomy" id="45882"/>
    <lineage>
        <taxon>Eukaryota</taxon>
        <taxon>Metazoa</taxon>
        <taxon>Ecdysozoa</taxon>
        <taxon>Nematoda</taxon>
        <taxon>Enoplea</taxon>
        <taxon>Dorylaimia</taxon>
        <taxon>Trichinellida</taxon>
        <taxon>Trichinellidae</taxon>
        <taxon>Trichinella</taxon>
    </lineage>
</organism>
<keyword evidence="10" id="KW-0325">Glycoprotein</keyword>
<dbReference type="Proteomes" id="UP000054653">
    <property type="component" value="Unassembled WGS sequence"/>
</dbReference>
<dbReference type="GO" id="GO:0031965">
    <property type="term" value="C:nuclear membrane"/>
    <property type="evidence" value="ECO:0007669"/>
    <property type="project" value="UniProtKB-SubCell"/>
</dbReference>
<evidence type="ECO:0000256" key="11">
    <source>
        <dbReference type="ARBA" id="ARBA00023242"/>
    </source>
</evidence>
<feature type="transmembrane region" description="Helical" evidence="15">
    <location>
        <begin position="74"/>
        <end position="92"/>
    </location>
</feature>
<keyword evidence="9 15" id="KW-0472">Membrane</keyword>
<keyword evidence="11" id="KW-0539">Nucleus</keyword>
<dbReference type="AlphaFoldDB" id="A0A0V1CI93"/>
<feature type="compositionally biased region" description="Polar residues" evidence="14">
    <location>
        <begin position="643"/>
        <end position="654"/>
    </location>
</feature>
<evidence type="ECO:0000256" key="2">
    <source>
        <dbReference type="ARBA" id="ARBA00004232"/>
    </source>
</evidence>
<keyword evidence="8 15" id="KW-1133">Transmembrane helix</keyword>
<evidence type="ECO:0000256" key="4">
    <source>
        <dbReference type="ARBA" id="ARBA00021882"/>
    </source>
</evidence>
<evidence type="ECO:0000256" key="15">
    <source>
        <dbReference type="SAM" id="Phobius"/>
    </source>
</evidence>
<evidence type="ECO:0000256" key="5">
    <source>
        <dbReference type="ARBA" id="ARBA00022553"/>
    </source>
</evidence>
<feature type="compositionally biased region" description="Polar residues" evidence="14">
    <location>
        <begin position="791"/>
        <end position="805"/>
    </location>
</feature>
<keyword evidence="5" id="KW-0597">Phosphoprotein</keyword>
<dbReference type="GO" id="GO:0030867">
    <property type="term" value="C:rough endoplasmic reticulum membrane"/>
    <property type="evidence" value="ECO:0007669"/>
    <property type="project" value="UniProtKB-SubCell"/>
</dbReference>
<comment type="caution">
    <text evidence="16">The sequence shown here is derived from an EMBL/GenBank/DDBJ whole genome shotgun (WGS) entry which is preliminary data.</text>
</comment>
<dbReference type="OMA" id="SDLCRPF"/>
<protein>
    <recommendedName>
        <fullName evidence="4">Macoilin</fullName>
    </recommendedName>
    <alternativeName>
        <fullName evidence="12">Transmembrane protein 57</fullName>
    </alternativeName>
</protein>
<keyword evidence="6 15" id="KW-0812">Transmembrane</keyword>
<dbReference type="InterPro" id="IPR019130">
    <property type="entry name" value="Macoilin"/>
</dbReference>
<keyword evidence="17" id="KW-1185">Reference proteome</keyword>
<evidence type="ECO:0000256" key="10">
    <source>
        <dbReference type="ARBA" id="ARBA00023180"/>
    </source>
</evidence>
<evidence type="ECO:0000256" key="3">
    <source>
        <dbReference type="ARBA" id="ARBA00004269"/>
    </source>
</evidence>
<feature type="transmembrane region" description="Helical" evidence="15">
    <location>
        <begin position="34"/>
        <end position="53"/>
    </location>
</feature>
<feature type="region of interest" description="Disordered" evidence="14">
    <location>
        <begin position="784"/>
        <end position="810"/>
    </location>
</feature>
<evidence type="ECO:0000256" key="1">
    <source>
        <dbReference type="ARBA" id="ARBA00003440"/>
    </source>
</evidence>
<dbReference type="PANTHER" id="PTHR47464:SF2">
    <property type="entry name" value="MACOILIN"/>
    <property type="match status" value="1"/>
</dbReference>
<dbReference type="PANTHER" id="PTHR47464">
    <property type="entry name" value="MACOILIN"/>
    <property type="match status" value="1"/>
</dbReference>